<dbReference type="GO" id="GO:0046872">
    <property type="term" value="F:metal ion binding"/>
    <property type="evidence" value="ECO:0007669"/>
    <property type="project" value="UniProtKB-KW"/>
</dbReference>
<dbReference type="AlphaFoldDB" id="A0A932GMU7"/>
<evidence type="ECO:0000313" key="4">
    <source>
        <dbReference type="EMBL" id="MBI3013667.1"/>
    </source>
</evidence>
<gene>
    <name evidence="4" type="ORF">HYY65_01075</name>
</gene>
<evidence type="ECO:0000259" key="3">
    <source>
        <dbReference type="Pfam" id="PF05567"/>
    </source>
</evidence>
<dbReference type="Pfam" id="PF05567">
    <property type="entry name" value="T4P_PilY1"/>
    <property type="match status" value="1"/>
</dbReference>
<reference evidence="4" key="1">
    <citation type="submission" date="2020-07" db="EMBL/GenBank/DDBJ databases">
        <title>Huge and variable diversity of episymbiotic CPR bacteria and DPANN archaea in groundwater ecosystems.</title>
        <authorList>
            <person name="He C.Y."/>
            <person name="Keren R."/>
            <person name="Whittaker M."/>
            <person name="Farag I.F."/>
            <person name="Doudna J."/>
            <person name="Cate J.H.D."/>
            <person name="Banfield J.F."/>
        </authorList>
    </citation>
    <scope>NUCLEOTIDE SEQUENCE</scope>
    <source>
        <strain evidence="4">NC_groundwater_717_Ag_S-0.2um_59_8</strain>
    </source>
</reference>
<evidence type="ECO:0000256" key="2">
    <source>
        <dbReference type="ARBA" id="ARBA00022837"/>
    </source>
</evidence>
<keyword evidence="1" id="KW-0479">Metal-binding</keyword>
<accession>A0A932GMU7</accession>
<feature type="non-terminal residue" evidence="4">
    <location>
        <position position="1"/>
    </location>
</feature>
<dbReference type="InterPro" id="IPR008707">
    <property type="entry name" value="B-propeller_PilY1"/>
</dbReference>
<evidence type="ECO:0000313" key="5">
    <source>
        <dbReference type="Proteomes" id="UP000741360"/>
    </source>
</evidence>
<name>A0A932GMU7_UNCTE</name>
<dbReference type="EMBL" id="JACPSX010000018">
    <property type="protein sequence ID" value="MBI3013667.1"/>
    <property type="molecule type" value="Genomic_DNA"/>
</dbReference>
<sequence>EERTWKLGDIFHSTPVVVGAPSQIFFDDGFSGSGGFAELFSSRKKIVYVGANDGMLHAFHAGDFHADTGTYDAGTGTELWAFIPPNVLGTLKDMRTNPHKYYVDLKASVADVWFYTTSTDTTKTANEWRTVLVGGNRKGGNSYFALDVTDPTALSFPSYLWTFTDSNLGQTWSDPVVGRIKMRVGSTDVERWVALVAGGWDSTSATGAGNATTRGNAFYMLDIKTGSVLFKYAYANSGDKQYLTWSLPSTPVAVDTDGNGYIDRVYVGDLGGQIWRFDFSSTNSSSWSGSRFFVANTSNTATATQPFYYAPAVAFDAQSRLWVYFGSGNREDPQNAASTNKFYAIRDESGITPLNETNLSDVSGTNTFSEPAAPFKGWFVSMAAGEKVLSRPTVFNQIAFFSTYTPTVSADPCVRGGTSKLYALHFLSGGGATNVAAVQSSGFTAAALSARAISVGTGLASSPVVSVGADGSVIVTVGTSDGQVIGSTGLSTGSLKTLLNWREVF</sequence>
<proteinExistence type="predicted"/>
<organism evidence="4 5">
    <name type="scientific">Tectimicrobiota bacterium</name>
    <dbReference type="NCBI Taxonomy" id="2528274"/>
    <lineage>
        <taxon>Bacteria</taxon>
        <taxon>Pseudomonadati</taxon>
        <taxon>Nitrospinota/Tectimicrobiota group</taxon>
        <taxon>Candidatus Tectimicrobiota</taxon>
    </lineage>
</organism>
<comment type="caution">
    <text evidence="4">The sequence shown here is derived from an EMBL/GenBank/DDBJ whole genome shotgun (WGS) entry which is preliminary data.</text>
</comment>
<protein>
    <recommendedName>
        <fullName evidence="3">PilY1 beta-propeller domain-containing protein</fullName>
    </recommendedName>
</protein>
<evidence type="ECO:0000256" key="1">
    <source>
        <dbReference type="ARBA" id="ARBA00022723"/>
    </source>
</evidence>
<keyword evidence="2" id="KW-0106">Calcium</keyword>
<feature type="domain" description="PilY1 beta-propeller" evidence="3">
    <location>
        <begin position="7"/>
        <end position="335"/>
    </location>
</feature>
<dbReference type="Proteomes" id="UP000741360">
    <property type="component" value="Unassembled WGS sequence"/>
</dbReference>